<evidence type="ECO:0000256" key="4">
    <source>
        <dbReference type="ARBA" id="ARBA00023136"/>
    </source>
</evidence>
<keyword evidence="8" id="KW-1185">Reference proteome</keyword>
<keyword evidence="2 5" id="KW-0812">Transmembrane</keyword>
<organism evidence="7 8">
    <name type="scientific">Halovibrio salipaludis</name>
    <dbReference type="NCBI Taxonomy" id="2032626"/>
    <lineage>
        <taxon>Bacteria</taxon>
        <taxon>Pseudomonadati</taxon>
        <taxon>Pseudomonadota</taxon>
        <taxon>Gammaproteobacteria</taxon>
        <taxon>Oceanospirillales</taxon>
        <taxon>Halomonadaceae</taxon>
        <taxon>Halovibrio</taxon>
    </lineage>
</organism>
<dbReference type="InterPro" id="IPR007016">
    <property type="entry name" value="O-antigen_ligase-rel_domated"/>
</dbReference>
<feature type="transmembrane region" description="Helical" evidence="5">
    <location>
        <begin position="51"/>
        <end position="67"/>
    </location>
</feature>
<name>A0A2A2F954_9GAMM</name>
<evidence type="ECO:0000256" key="1">
    <source>
        <dbReference type="ARBA" id="ARBA00004141"/>
    </source>
</evidence>
<feature type="transmembrane region" description="Helical" evidence="5">
    <location>
        <begin position="339"/>
        <end position="359"/>
    </location>
</feature>
<feature type="transmembrane region" description="Helical" evidence="5">
    <location>
        <begin position="379"/>
        <end position="401"/>
    </location>
</feature>
<dbReference type="Proteomes" id="UP000218896">
    <property type="component" value="Unassembled WGS sequence"/>
</dbReference>
<evidence type="ECO:0000313" key="8">
    <source>
        <dbReference type="Proteomes" id="UP000218896"/>
    </source>
</evidence>
<proteinExistence type="predicted"/>
<accession>A0A2A2F954</accession>
<dbReference type="RefSeq" id="WP_095616934.1">
    <property type="nucleotide sequence ID" value="NZ_NSKD01000002.1"/>
</dbReference>
<feature type="transmembrane region" description="Helical" evidence="5">
    <location>
        <begin position="79"/>
        <end position="100"/>
    </location>
</feature>
<evidence type="ECO:0000256" key="2">
    <source>
        <dbReference type="ARBA" id="ARBA00022692"/>
    </source>
</evidence>
<feature type="transmembrane region" description="Helical" evidence="5">
    <location>
        <begin position="21"/>
        <end position="39"/>
    </location>
</feature>
<dbReference type="InterPro" id="IPR051533">
    <property type="entry name" value="WaaL-like"/>
</dbReference>
<feature type="transmembrane region" description="Helical" evidence="5">
    <location>
        <begin position="252"/>
        <end position="269"/>
    </location>
</feature>
<evidence type="ECO:0000256" key="5">
    <source>
        <dbReference type="SAM" id="Phobius"/>
    </source>
</evidence>
<evidence type="ECO:0000313" key="7">
    <source>
        <dbReference type="EMBL" id="PAU81207.1"/>
    </source>
</evidence>
<reference evidence="7 8" key="1">
    <citation type="submission" date="2017-08" db="EMBL/GenBank/DDBJ databases">
        <title>Halovibrio sewagensis sp. nov., isolated from wastewater of high salinity.</title>
        <authorList>
            <person name="Dong X."/>
            <person name="Zhang G."/>
        </authorList>
    </citation>
    <scope>NUCLEOTIDE SEQUENCE [LARGE SCALE GENOMIC DNA]</scope>
    <source>
        <strain evidence="7 8">YL5-2</strain>
    </source>
</reference>
<dbReference type="AlphaFoldDB" id="A0A2A2F954"/>
<protein>
    <recommendedName>
        <fullName evidence="6">O-antigen ligase-related domain-containing protein</fullName>
    </recommendedName>
</protein>
<keyword evidence="3 5" id="KW-1133">Transmembrane helix</keyword>
<evidence type="ECO:0000256" key="3">
    <source>
        <dbReference type="ARBA" id="ARBA00022989"/>
    </source>
</evidence>
<feature type="transmembrane region" description="Helical" evidence="5">
    <location>
        <begin position="112"/>
        <end position="128"/>
    </location>
</feature>
<feature type="domain" description="O-antigen ligase-related" evidence="6">
    <location>
        <begin position="220"/>
        <end position="352"/>
    </location>
</feature>
<evidence type="ECO:0000259" key="6">
    <source>
        <dbReference type="Pfam" id="PF04932"/>
    </source>
</evidence>
<gene>
    <name evidence="7" type="ORF">CK501_06510</name>
</gene>
<keyword evidence="4 5" id="KW-0472">Membrane</keyword>
<dbReference type="Pfam" id="PF04932">
    <property type="entry name" value="Wzy_C"/>
    <property type="match status" value="1"/>
</dbReference>
<dbReference type="PANTHER" id="PTHR37422">
    <property type="entry name" value="TEICHURONIC ACID BIOSYNTHESIS PROTEIN TUAE"/>
    <property type="match status" value="1"/>
</dbReference>
<sequence>MTAHYTSKASPVGIINPNRPRVTSITFFIYCWFLMDFFLRFPSRIPVYGDVRPTLLLVLCLSGLLFIQRDKFAGATRDPIMRTFMVLIGYLVLSLPLVEWPGSVVRHNLDDFVKAVVFLVFTVLVVDTEGRLKKAVTLFVGCQLFRVLEPLYLHFTQGYMGGETYLGGGEFAGRLAGAPADVINPNELGFVIVTVIPFLHYLLWTGRFTRKLLYLALMPLLLYALIQTMSRGAFIALLVVGWMIFRESSRKFMLILVAVAVAIAGWNSMSPIQKDRYLSLIDEDTQGAASAQGRIGGFFQELGLGLRRPVVGHGLGTTSEAKYHSHGSTKASHSLYAELFTEIGIIGAAIFLTFLYRIWRRLRINGQLLFEHPEAVTGYYANLNKALIAVFWMYAVYSINYYGLSQYYWYLFGGLVIVFARCVNGRIAKHQPSESANEPAPKAVYPLARKLSYRKG</sequence>
<feature type="transmembrane region" description="Helical" evidence="5">
    <location>
        <begin position="188"/>
        <end position="206"/>
    </location>
</feature>
<comment type="caution">
    <text evidence="7">The sequence shown here is derived from an EMBL/GenBank/DDBJ whole genome shotgun (WGS) entry which is preliminary data.</text>
</comment>
<dbReference type="PANTHER" id="PTHR37422:SF21">
    <property type="entry name" value="EXOQ-LIKE PROTEIN"/>
    <property type="match status" value="1"/>
</dbReference>
<comment type="subcellular location">
    <subcellularLocation>
        <location evidence="1">Membrane</location>
        <topology evidence="1">Multi-pass membrane protein</topology>
    </subcellularLocation>
</comment>
<dbReference type="GO" id="GO:0016020">
    <property type="term" value="C:membrane"/>
    <property type="evidence" value="ECO:0007669"/>
    <property type="project" value="UniProtKB-SubCell"/>
</dbReference>
<feature type="transmembrane region" description="Helical" evidence="5">
    <location>
        <begin position="212"/>
        <end position="245"/>
    </location>
</feature>
<dbReference type="EMBL" id="NSKD01000002">
    <property type="protein sequence ID" value="PAU81207.1"/>
    <property type="molecule type" value="Genomic_DNA"/>
</dbReference>
<feature type="transmembrane region" description="Helical" evidence="5">
    <location>
        <begin position="407"/>
        <end position="423"/>
    </location>
</feature>